<dbReference type="AlphaFoldDB" id="A0A2A5RV68"/>
<feature type="transmembrane region" description="Helical" evidence="5">
    <location>
        <begin position="36"/>
        <end position="57"/>
    </location>
</feature>
<feature type="transmembrane region" description="Helical" evidence="5">
    <location>
        <begin position="215"/>
        <end position="235"/>
    </location>
</feature>
<evidence type="ECO:0000313" key="7">
    <source>
        <dbReference type="EMBL" id="PCS05094.1"/>
    </source>
</evidence>
<keyword evidence="4 5" id="KW-0472">Membrane</keyword>
<evidence type="ECO:0000256" key="3">
    <source>
        <dbReference type="ARBA" id="ARBA00022989"/>
    </source>
</evidence>
<feature type="domain" description="Sodium/calcium exchanger membrane region" evidence="6">
    <location>
        <begin position="183"/>
        <end position="325"/>
    </location>
</feature>
<feature type="transmembrane region" description="Helical" evidence="5">
    <location>
        <begin position="113"/>
        <end position="131"/>
    </location>
</feature>
<evidence type="ECO:0000256" key="5">
    <source>
        <dbReference type="SAM" id="Phobius"/>
    </source>
</evidence>
<dbReference type="GO" id="GO:0005262">
    <property type="term" value="F:calcium channel activity"/>
    <property type="evidence" value="ECO:0007669"/>
    <property type="project" value="TreeGrafter"/>
</dbReference>
<dbReference type="InterPro" id="IPR004481">
    <property type="entry name" value="K/Na/Ca-exchanger"/>
</dbReference>
<keyword evidence="3 5" id="KW-1133">Transmembrane helix</keyword>
<evidence type="ECO:0000256" key="1">
    <source>
        <dbReference type="ARBA" id="ARBA00004141"/>
    </source>
</evidence>
<protein>
    <submittedName>
        <fullName evidence="7">H+/Ca2+ antiporter</fullName>
    </submittedName>
</protein>
<dbReference type="InterPro" id="IPR004837">
    <property type="entry name" value="NaCa_Exmemb"/>
</dbReference>
<dbReference type="OrthoDB" id="9794225at2"/>
<name>A0A2A5RV68_9LACT</name>
<dbReference type="GO" id="GO:0006874">
    <property type="term" value="P:intracellular calcium ion homeostasis"/>
    <property type="evidence" value="ECO:0007669"/>
    <property type="project" value="TreeGrafter"/>
</dbReference>
<dbReference type="EMBL" id="JXJX01000022">
    <property type="protein sequence ID" value="PCS05094.1"/>
    <property type="molecule type" value="Genomic_DNA"/>
</dbReference>
<dbReference type="Pfam" id="PF01699">
    <property type="entry name" value="Na_Ca_ex"/>
    <property type="match status" value="2"/>
</dbReference>
<keyword evidence="2 5" id="KW-0812">Transmembrane</keyword>
<feature type="transmembrane region" description="Helical" evidence="5">
    <location>
        <begin position="247"/>
        <end position="268"/>
    </location>
</feature>
<feature type="transmembrane region" description="Helical" evidence="5">
    <location>
        <begin position="178"/>
        <end position="203"/>
    </location>
</feature>
<reference evidence="7 8" key="1">
    <citation type="submission" date="2014-12" db="EMBL/GenBank/DDBJ databases">
        <title>Draft genome sequences of 10 type strains of Lactococcus.</title>
        <authorList>
            <person name="Sun Z."/>
            <person name="Zhong Z."/>
            <person name="Liu W."/>
            <person name="Zhang W."/>
            <person name="Zhang H."/>
        </authorList>
    </citation>
    <scope>NUCLEOTIDE SEQUENCE [LARGE SCALE GENOMIC DNA]</scope>
    <source>
        <strain evidence="7 8">DSM 20686</strain>
    </source>
</reference>
<accession>A0A2A5RV68</accession>
<feature type="transmembrane region" description="Helical" evidence="5">
    <location>
        <begin position="6"/>
        <end position="24"/>
    </location>
</feature>
<dbReference type="Gene3D" id="1.20.1420.30">
    <property type="entry name" value="NCX, central ion-binding region"/>
    <property type="match status" value="2"/>
</dbReference>
<proteinExistence type="predicted"/>
<feature type="transmembrane region" description="Helical" evidence="5">
    <location>
        <begin position="77"/>
        <end position="101"/>
    </location>
</feature>
<feature type="domain" description="Sodium/calcium exchanger membrane region" evidence="6">
    <location>
        <begin position="14"/>
        <end position="152"/>
    </location>
</feature>
<feature type="transmembrane region" description="Helical" evidence="5">
    <location>
        <begin position="311"/>
        <end position="327"/>
    </location>
</feature>
<sequence>MEQLFMNTPFIIIIFIFLLSLFILSKSTDYLTDSAILISKSLGISDIIIGATVVSLGTSLPEFATTISALISGSNDLALGNSLGSIITNTSLILSLGILYGSIPVSKKSESNVVITFLGLIGLYLASLFNNSLIPRVLGYTLLIALPLYLLQSFNNNNSTETIEQNKSLKEKLSFDKLLMLFIKVIISGLIVALSSSFLVATVQVSASRVGISEAIISATVVALGTSLPELSTVISSAKKGYGGLAFGNLVGASLMNLLFVLGTAITFSKTPITVPKSFLIFHFPIAMVIFLYLLFSIYNPKKHVLTKKDGAFLIIIYILYISYNLLTK</sequence>
<keyword evidence="8" id="KW-1185">Reference proteome</keyword>
<gene>
    <name evidence="7" type="ORF">RU87_GL000809</name>
</gene>
<dbReference type="PANTHER" id="PTHR10846:SF8">
    <property type="entry name" value="INNER MEMBRANE PROTEIN YRBG"/>
    <property type="match status" value="1"/>
</dbReference>
<comment type="caution">
    <text evidence="7">The sequence shown here is derived from an EMBL/GenBank/DDBJ whole genome shotgun (WGS) entry which is preliminary data.</text>
</comment>
<dbReference type="InterPro" id="IPR044880">
    <property type="entry name" value="NCX_ion-bd_dom_sf"/>
</dbReference>
<dbReference type="RefSeq" id="WP_068164940.1">
    <property type="nucleotide sequence ID" value="NZ_JXJX01000022.1"/>
</dbReference>
<comment type="subcellular location">
    <subcellularLocation>
        <location evidence="1">Membrane</location>
        <topology evidence="1">Multi-pass membrane protein</topology>
    </subcellularLocation>
</comment>
<evidence type="ECO:0000256" key="2">
    <source>
        <dbReference type="ARBA" id="ARBA00022692"/>
    </source>
</evidence>
<dbReference type="PANTHER" id="PTHR10846">
    <property type="entry name" value="SODIUM/POTASSIUM/CALCIUM EXCHANGER"/>
    <property type="match status" value="1"/>
</dbReference>
<dbReference type="GO" id="GO:0005886">
    <property type="term" value="C:plasma membrane"/>
    <property type="evidence" value="ECO:0007669"/>
    <property type="project" value="TreeGrafter"/>
</dbReference>
<feature type="transmembrane region" description="Helical" evidence="5">
    <location>
        <begin position="280"/>
        <end position="299"/>
    </location>
</feature>
<evidence type="ECO:0000256" key="4">
    <source>
        <dbReference type="ARBA" id="ARBA00023136"/>
    </source>
</evidence>
<organism evidence="7 8">
    <name type="scientific">Pseudolactococcus plantarum</name>
    <dbReference type="NCBI Taxonomy" id="1365"/>
    <lineage>
        <taxon>Bacteria</taxon>
        <taxon>Bacillati</taxon>
        <taxon>Bacillota</taxon>
        <taxon>Bacilli</taxon>
        <taxon>Lactobacillales</taxon>
        <taxon>Streptococcaceae</taxon>
        <taxon>Pseudolactococcus</taxon>
    </lineage>
</organism>
<dbReference type="Proteomes" id="UP000242246">
    <property type="component" value="Unassembled WGS sequence"/>
</dbReference>
<dbReference type="GO" id="GO:0008273">
    <property type="term" value="F:calcium, potassium:sodium antiporter activity"/>
    <property type="evidence" value="ECO:0007669"/>
    <property type="project" value="TreeGrafter"/>
</dbReference>
<evidence type="ECO:0000313" key="8">
    <source>
        <dbReference type="Proteomes" id="UP000242246"/>
    </source>
</evidence>
<evidence type="ECO:0000259" key="6">
    <source>
        <dbReference type="Pfam" id="PF01699"/>
    </source>
</evidence>